<feature type="region of interest" description="Disordered" evidence="1">
    <location>
        <begin position="569"/>
        <end position="600"/>
    </location>
</feature>
<dbReference type="PANTHER" id="PTHR47580:SF1">
    <property type="entry name" value="PHOSPHOGLYCERATE MUTASE FAMILY PROTEIN"/>
    <property type="match status" value="1"/>
</dbReference>
<feature type="region of interest" description="Disordered" evidence="1">
    <location>
        <begin position="464"/>
        <end position="533"/>
    </location>
</feature>
<dbReference type="Gene3D" id="3.40.50.1240">
    <property type="entry name" value="Phosphoglycerate mutase-like"/>
    <property type="match status" value="1"/>
</dbReference>
<protein>
    <submittedName>
        <fullName evidence="2">Uncharacterized protein</fullName>
    </submittedName>
</protein>
<feature type="region of interest" description="Disordered" evidence="1">
    <location>
        <begin position="341"/>
        <end position="376"/>
    </location>
</feature>
<gene>
    <name evidence="2" type="ORF">CHYS00102_LOCUS23341</name>
</gene>
<dbReference type="InterPro" id="IPR029033">
    <property type="entry name" value="His_PPase_superfam"/>
</dbReference>
<feature type="compositionally biased region" description="Basic and acidic residues" evidence="1">
    <location>
        <begin position="364"/>
        <end position="376"/>
    </location>
</feature>
<accession>A0A7S1BRX6</accession>
<feature type="region of interest" description="Disordered" evidence="1">
    <location>
        <begin position="389"/>
        <end position="441"/>
    </location>
</feature>
<feature type="compositionally biased region" description="Basic and acidic residues" evidence="1">
    <location>
        <begin position="405"/>
        <end position="435"/>
    </location>
</feature>
<feature type="region of interest" description="Disordered" evidence="1">
    <location>
        <begin position="225"/>
        <end position="244"/>
    </location>
</feature>
<evidence type="ECO:0000313" key="2">
    <source>
        <dbReference type="EMBL" id="CAD8896127.1"/>
    </source>
</evidence>
<proteinExistence type="predicted"/>
<evidence type="ECO:0000256" key="1">
    <source>
        <dbReference type="SAM" id="MobiDB-lite"/>
    </source>
</evidence>
<organism evidence="2">
    <name type="scientific">Corethron hystrix</name>
    <dbReference type="NCBI Taxonomy" id="216773"/>
    <lineage>
        <taxon>Eukaryota</taxon>
        <taxon>Sar</taxon>
        <taxon>Stramenopiles</taxon>
        <taxon>Ochrophyta</taxon>
        <taxon>Bacillariophyta</taxon>
        <taxon>Coscinodiscophyceae</taxon>
        <taxon>Corethrophycidae</taxon>
        <taxon>Corethrales</taxon>
        <taxon>Corethraceae</taxon>
        <taxon>Corethron</taxon>
    </lineage>
</organism>
<reference evidence="2" key="1">
    <citation type="submission" date="2021-01" db="EMBL/GenBank/DDBJ databases">
        <authorList>
            <person name="Corre E."/>
            <person name="Pelletier E."/>
            <person name="Niang G."/>
            <person name="Scheremetjew M."/>
            <person name="Finn R."/>
            <person name="Kale V."/>
            <person name="Holt S."/>
            <person name="Cochrane G."/>
            <person name="Meng A."/>
            <person name="Brown T."/>
            <person name="Cohen L."/>
        </authorList>
    </citation>
    <scope>NUCLEOTIDE SEQUENCE</scope>
    <source>
        <strain evidence="2">308</strain>
    </source>
</reference>
<dbReference type="PANTHER" id="PTHR47580">
    <property type="entry name" value="PHOSPHOGLYCERATE MUTASE FAMILY PROTEIN"/>
    <property type="match status" value="1"/>
</dbReference>
<dbReference type="SUPFAM" id="SSF53254">
    <property type="entry name" value="Phosphoglycerate mutase-like"/>
    <property type="match status" value="1"/>
</dbReference>
<name>A0A7S1BRX6_9STRA</name>
<feature type="compositionally biased region" description="Basic and acidic residues" evidence="1">
    <location>
        <begin position="341"/>
        <end position="357"/>
    </location>
</feature>
<feature type="compositionally biased region" description="Low complexity" evidence="1">
    <location>
        <begin position="582"/>
        <end position="591"/>
    </location>
</feature>
<sequence>MRSTTARLVPRPRAPRPRFVLPCLAALVRGTTAFAPPSGVRSNRRRETLRRVLAAASDPSGPDPLDPRRRRLLAAPWLSVLSPSLLPCPALAQLVQFPPRGDFLNIYHFMRAGESVHLSQGIVATNALYLTNREENSLTPRGEAQVREAVQMLKSEAMAPTLVEYSIAANAMDSANVAAAELLIGRSRMLPEFTNLDPRAIGSWDGLDLEATEAALWALDFDEAGADGSGPGSRPPGNEDGTPHETLIDQVVRLRQLMSLLETYYSGDTILLIFPDGTGPAVLTALIGGLPLNRVHELELRPGEIRTNVTPASARALLPPEPPEEVLATIRRGRRELERLRKDPGGPVRITDRRLQEDVDEELERQRGAADRRRREEEEARALLNKKVRARAEEERVKKERARLRKEEDRREKELSRARAKEEWQKRELDKRTETNGEGGFDLTNVALPLGGVALSGALAAAFGKEEEEAPEGAVGRSVRQDEPGNTLDPTDMEVAPSTEAKDGSTDQLSRNKNDALAAGAENRTASAVPVADEMLQTAGAPTTTSREAMNDETGKANLAKEISNVIMLQERDPAEGEADVASQSSSPESSSAEEEVEAEIKAAMEAEADERLTPSPAPYMSPDEQAALAMEEYINRDDGFNDYSGLLVDMLDDDE</sequence>
<dbReference type="EMBL" id="HBFR01032156">
    <property type="protein sequence ID" value="CAD8896127.1"/>
    <property type="molecule type" value="Transcribed_RNA"/>
</dbReference>
<dbReference type="AlphaFoldDB" id="A0A7S1BRX6"/>
<feature type="compositionally biased region" description="Basic and acidic residues" evidence="1">
    <location>
        <begin position="500"/>
        <end position="514"/>
    </location>
</feature>